<dbReference type="RefSeq" id="WP_074232072.1">
    <property type="nucleotide sequence ID" value="NZ_FSRQ01000005.1"/>
</dbReference>
<dbReference type="Proteomes" id="UP000184782">
    <property type="component" value="Unassembled WGS sequence"/>
</dbReference>
<proteinExistence type="predicted"/>
<dbReference type="InterPro" id="IPR012867">
    <property type="entry name" value="DUF1648"/>
</dbReference>
<name>A0A1N6IYJ2_9FLAO</name>
<accession>A0A1N6IYJ2</accession>
<feature type="domain" description="DUF1648" evidence="2">
    <location>
        <begin position="15"/>
        <end position="60"/>
    </location>
</feature>
<dbReference type="Pfam" id="PF07853">
    <property type="entry name" value="DUF1648"/>
    <property type="match status" value="1"/>
</dbReference>
<dbReference type="OrthoDB" id="9808690at2"/>
<organism evidence="3 4">
    <name type="scientific">Chryseobacterium scophthalmum</name>
    <dbReference type="NCBI Taxonomy" id="59733"/>
    <lineage>
        <taxon>Bacteria</taxon>
        <taxon>Pseudomonadati</taxon>
        <taxon>Bacteroidota</taxon>
        <taxon>Flavobacteriia</taxon>
        <taxon>Flavobacteriales</taxon>
        <taxon>Weeksellaceae</taxon>
        <taxon>Chryseobacterium group</taxon>
        <taxon>Chryseobacterium</taxon>
    </lineage>
</organism>
<evidence type="ECO:0000313" key="4">
    <source>
        <dbReference type="Proteomes" id="UP000184782"/>
    </source>
</evidence>
<dbReference type="AlphaFoldDB" id="A0A1N6IYJ2"/>
<evidence type="ECO:0000313" key="3">
    <source>
        <dbReference type="EMBL" id="SIO37019.1"/>
    </source>
</evidence>
<evidence type="ECO:0000256" key="1">
    <source>
        <dbReference type="SAM" id="Phobius"/>
    </source>
</evidence>
<keyword evidence="4" id="KW-1185">Reference proteome</keyword>
<evidence type="ECO:0000259" key="2">
    <source>
        <dbReference type="Pfam" id="PF07853"/>
    </source>
</evidence>
<feature type="transmembrane region" description="Helical" evidence="1">
    <location>
        <begin position="91"/>
        <end position="112"/>
    </location>
</feature>
<dbReference type="EMBL" id="FSRQ01000005">
    <property type="protein sequence ID" value="SIO37019.1"/>
    <property type="molecule type" value="Genomic_DNA"/>
</dbReference>
<sequence length="155" mass="18375">METVILTAFDILNLVLILFLWVYTLRIFKKLPEKIPTHFDLEGKPDHFGGKRFAFFLPVLSAIFYVVFFFITKYPETGNFPFEITEANQKMQFFIMIFLLKWLLFLVVLMFLNIQDYTIRYSLNSDSKARVHILLFIPFIFISVMAAIISAYIYQ</sequence>
<dbReference type="STRING" id="59733.SAMN05421769_3917"/>
<keyword evidence="1" id="KW-0812">Transmembrane</keyword>
<gene>
    <name evidence="3" type="ORF">SAMN05421769_3917</name>
</gene>
<feature type="transmembrane region" description="Helical" evidence="1">
    <location>
        <begin position="133"/>
        <end position="154"/>
    </location>
</feature>
<protein>
    <recommendedName>
        <fullName evidence="2">DUF1648 domain-containing protein</fullName>
    </recommendedName>
</protein>
<feature type="transmembrane region" description="Helical" evidence="1">
    <location>
        <begin position="53"/>
        <end position="71"/>
    </location>
</feature>
<feature type="transmembrane region" description="Helical" evidence="1">
    <location>
        <begin position="6"/>
        <end position="25"/>
    </location>
</feature>
<keyword evidence="1" id="KW-0472">Membrane</keyword>
<keyword evidence="1" id="KW-1133">Transmembrane helix</keyword>
<reference evidence="4" key="1">
    <citation type="submission" date="2016-12" db="EMBL/GenBank/DDBJ databases">
        <authorList>
            <person name="Varghese N."/>
            <person name="Submissions S."/>
        </authorList>
    </citation>
    <scope>NUCLEOTIDE SEQUENCE [LARGE SCALE GENOMIC DNA]</scope>
    <source>
        <strain evidence="4">DSM 16779</strain>
    </source>
</reference>